<dbReference type="AlphaFoldDB" id="A0A6M3K2A3"/>
<dbReference type="Gene3D" id="1.10.10.1400">
    <property type="entry name" value="Terminase, small subunit, N-terminal DNA-binding domain, HTH motif"/>
    <property type="match status" value="1"/>
</dbReference>
<evidence type="ECO:0000313" key="1">
    <source>
        <dbReference type="EMBL" id="QJA75848.1"/>
    </source>
</evidence>
<dbReference type="GO" id="GO:0051276">
    <property type="term" value="P:chromosome organization"/>
    <property type="evidence" value="ECO:0007669"/>
    <property type="project" value="InterPro"/>
</dbReference>
<organism evidence="1">
    <name type="scientific">viral metagenome</name>
    <dbReference type="NCBI Taxonomy" id="1070528"/>
    <lineage>
        <taxon>unclassified sequences</taxon>
        <taxon>metagenomes</taxon>
        <taxon>organismal metagenomes</taxon>
    </lineage>
</organism>
<accession>A0A6M3K2A3</accession>
<dbReference type="EMBL" id="MT142609">
    <property type="protein sequence ID" value="QJA86009.1"/>
    <property type="molecule type" value="Genomic_DNA"/>
</dbReference>
<gene>
    <name evidence="1" type="ORF">MM415A01688_0013</name>
    <name evidence="2" type="ORF">MM415B02150_0014</name>
</gene>
<reference evidence="1" key="1">
    <citation type="submission" date="2020-03" db="EMBL/GenBank/DDBJ databases">
        <title>The deep terrestrial virosphere.</title>
        <authorList>
            <person name="Holmfeldt K."/>
            <person name="Nilsson E."/>
            <person name="Simone D."/>
            <person name="Lopez-Fernandez M."/>
            <person name="Wu X."/>
            <person name="de Brujin I."/>
            <person name="Lundin D."/>
            <person name="Andersson A."/>
            <person name="Bertilsson S."/>
            <person name="Dopson M."/>
        </authorList>
    </citation>
    <scope>NUCLEOTIDE SEQUENCE</scope>
    <source>
        <strain evidence="1">MM415A01688</strain>
        <strain evidence="2">MM415B02150</strain>
    </source>
</reference>
<evidence type="ECO:0000313" key="2">
    <source>
        <dbReference type="EMBL" id="QJA86009.1"/>
    </source>
</evidence>
<name>A0A6M3K2A3_9ZZZZ</name>
<dbReference type="EMBL" id="MT142188">
    <property type="protein sequence ID" value="QJA75848.1"/>
    <property type="molecule type" value="Genomic_DNA"/>
</dbReference>
<dbReference type="InterPro" id="IPR038713">
    <property type="entry name" value="Terminase_Gp1_N_sf"/>
</dbReference>
<dbReference type="InterPro" id="IPR005335">
    <property type="entry name" value="Terminase_ssu"/>
</dbReference>
<sequence length="192" mass="21451">MLTSKQEKFALNLFKGLTQRESWIQAGYSDRYVVAWIDSHACRLANSGKIKSRLQELRSAVAKDDVASFEERQRILTELARGNLLDYQEQGADGGYLNIGKESPNTRAISEITTTTRYDSDGAGSTLISKVKLHSPTQAIDLLNKMDKVYSDGNPIVNDNRVINFIVSDTRRIEGIARRLDGIKELEDAIEG</sequence>
<proteinExistence type="predicted"/>
<protein>
    <submittedName>
        <fullName evidence="1">Putative terminase</fullName>
    </submittedName>
</protein>
<dbReference type="Pfam" id="PF03592">
    <property type="entry name" value="Terminase_2"/>
    <property type="match status" value="1"/>
</dbReference>